<organism evidence="1 2">
    <name type="scientific">Ensifer adhaerens</name>
    <name type="common">Sinorhizobium morelense</name>
    <dbReference type="NCBI Taxonomy" id="106592"/>
    <lineage>
        <taxon>Bacteria</taxon>
        <taxon>Pseudomonadati</taxon>
        <taxon>Pseudomonadota</taxon>
        <taxon>Alphaproteobacteria</taxon>
        <taxon>Hyphomicrobiales</taxon>
        <taxon>Rhizobiaceae</taxon>
        <taxon>Sinorhizobium/Ensifer group</taxon>
        <taxon>Ensifer</taxon>
    </lineage>
</organism>
<keyword evidence="2" id="KW-1185">Reference proteome</keyword>
<dbReference type="EMBL" id="JAGGJR010000009">
    <property type="protein sequence ID" value="MBP1875147.1"/>
    <property type="molecule type" value="Genomic_DNA"/>
</dbReference>
<protein>
    <submittedName>
        <fullName evidence="1">Nucleoside-diphosphate-sugar epimerase</fullName>
    </submittedName>
</protein>
<proteinExistence type="predicted"/>
<dbReference type="Proteomes" id="UP000823773">
    <property type="component" value="Unassembled WGS sequence"/>
</dbReference>
<evidence type="ECO:0000313" key="2">
    <source>
        <dbReference type="Proteomes" id="UP000823773"/>
    </source>
</evidence>
<name>A0ACC5T205_ENSAD</name>
<accession>A0ACC5T205</accession>
<reference evidence="1" key="1">
    <citation type="submission" date="2021-03" db="EMBL/GenBank/DDBJ databases">
        <title>Genomic Encyclopedia of Type Strains, Phase IV (KMG-IV): sequencing the most valuable type-strain genomes for metagenomic binning, comparative biology and taxonomic classification.</title>
        <authorList>
            <person name="Goeker M."/>
        </authorList>
    </citation>
    <scope>NUCLEOTIDE SEQUENCE</scope>
    <source>
        <strain evidence="1">DSM 18131</strain>
    </source>
</reference>
<sequence length="296" mass="31550">MSRVLVTGGTGFVGRFIVEHLLASGYDVVVGGRTPPAPALFSKPVAFVALTLDPDIDQSPAFRHVNHFVHAAFQHVEGRYRGGEGSDPEGFRRSNLDGSASLFRTARDQGIKRCVFLSSRAVYGKQSPGADLFEETPCHPDSLYGALKLEAENELAKLNTDGFKAVSLRVTGVYGRPGRGGCHKWQSLFDDYLSGGAIVPRAGTEVHGDDVAAAVRLVLETPSSSLPDGVFNVSDFLIDNRAILALVKNISGSPHALPAPAVLTAFNTMNTEKIRALGWQPGGLKRLQASVASLLA</sequence>
<evidence type="ECO:0000313" key="1">
    <source>
        <dbReference type="EMBL" id="MBP1875147.1"/>
    </source>
</evidence>
<gene>
    <name evidence="1" type="ORF">J2Z19_004880</name>
</gene>
<comment type="caution">
    <text evidence="1">The sequence shown here is derived from an EMBL/GenBank/DDBJ whole genome shotgun (WGS) entry which is preliminary data.</text>
</comment>